<keyword evidence="1" id="KW-0808">Transferase</keyword>
<gene>
    <name evidence="1" type="ORF">CBE74_04665</name>
</gene>
<evidence type="ECO:0000313" key="2">
    <source>
        <dbReference type="Proteomes" id="UP000195652"/>
    </source>
</evidence>
<dbReference type="AlphaFoldDB" id="A0A7Y4LGZ4"/>
<organism evidence="1 2">
    <name type="scientific">Corynebacterium silvaticum</name>
    <dbReference type="NCBI Taxonomy" id="2320431"/>
    <lineage>
        <taxon>Bacteria</taxon>
        <taxon>Bacillati</taxon>
        <taxon>Actinomycetota</taxon>
        <taxon>Actinomycetes</taxon>
        <taxon>Mycobacteriales</taxon>
        <taxon>Corynebacteriaceae</taxon>
        <taxon>Corynebacterium</taxon>
    </lineage>
</organism>
<protein>
    <submittedName>
        <fullName evidence="1">(D)CMP kinase</fullName>
    </submittedName>
</protein>
<dbReference type="OrthoDB" id="3237545at2"/>
<keyword evidence="1" id="KW-0418">Kinase</keyword>
<dbReference type="SUPFAM" id="SSF52540">
    <property type="entry name" value="P-loop containing nucleoside triphosphate hydrolases"/>
    <property type="match status" value="1"/>
</dbReference>
<keyword evidence="2" id="KW-1185">Reference proteome</keyword>
<dbReference type="GeneID" id="75007552"/>
<name>A0A7Y4LGZ4_9CORY</name>
<dbReference type="Proteomes" id="UP000195652">
    <property type="component" value="Chromosome"/>
</dbReference>
<accession>A0A7Y4LGZ4</accession>
<dbReference type="EMBL" id="CP021417">
    <property type="protein sequence ID" value="ARU45904.1"/>
    <property type="molecule type" value="Genomic_DNA"/>
</dbReference>
<proteinExistence type="predicted"/>
<evidence type="ECO:0000313" key="1">
    <source>
        <dbReference type="EMBL" id="ARU45904.1"/>
    </source>
</evidence>
<dbReference type="KEGG" id="csil:CBE74_04665"/>
<dbReference type="RefSeq" id="WP_087453735.1">
    <property type="nucleotide sequence ID" value="NZ_CP021417.2"/>
</dbReference>
<sequence>MIVLIDGPSGSGKTTLARKLAGILGFELVHLDDIYPGWHGLAEGSRIVAEEVLGEAAGYWRWDWQHHRRGEWVPVQAKNLVIEGVGAITRETVAASKSKGYVFSVVLDGPESWRKTRALARDPEYGPWWDIWAEQEQAHFAKIPDADVRLWLGEA</sequence>
<reference evidence="1 2" key="2">
    <citation type="journal article" date="2020" name="Antonie Van Leeuwenhoek">
        <title>Phylogenomic characterisation of a novel corynebacterial species pathogenic to animals.</title>
        <authorList>
            <person name="Moller J."/>
            <person name="Musella L."/>
            <person name="Melnikov V."/>
            <person name="Geissdorfer W."/>
            <person name="Burkovski A."/>
            <person name="Sangal V."/>
        </authorList>
    </citation>
    <scope>NUCLEOTIDE SEQUENCE [LARGE SCALE GENOMIC DNA]</scope>
    <source>
        <strain evidence="1 2">PO100/5</strain>
    </source>
</reference>
<reference evidence="1 2" key="1">
    <citation type="journal article" date="2014" name="BMC Vet. Res.">
        <title>First report of Corynebacterium pseudotuberculosis from caseous lymphadenitis lesions in Black Alentejano pig (Sus scrofa domesticus).</title>
        <authorList>
            <person name="Oliveira M."/>
            <person name="Barroco C."/>
            <person name="Mottola C."/>
            <person name="Santos R."/>
            <person name="Lemsaddek A."/>
            <person name="Tavares L."/>
            <person name="Semedo-Lemsaddek T."/>
        </authorList>
    </citation>
    <scope>NUCLEOTIDE SEQUENCE [LARGE SCALE GENOMIC DNA]</scope>
    <source>
        <strain evidence="1 2">PO100/5</strain>
    </source>
</reference>
<reference evidence="1 2" key="3">
    <citation type="journal article" date="2020" name="Int. J. Syst. Evol. Microbiol.">
        <title>Corynebacterium silvaticum sp. nov., a unique group of NTTB corynebacteria in wild boar and roe deer.</title>
        <authorList>
            <person name="Dangel A."/>
            <person name="Berger A."/>
            <person name="Rau J."/>
            <person name="Eisenberg T."/>
            <person name="Kampfer P."/>
            <person name="Margos G."/>
            <person name="Contzen M."/>
            <person name="Busse H.J."/>
            <person name="Konrad R."/>
            <person name="Peters M."/>
            <person name="Sting R."/>
            <person name="Sing A."/>
        </authorList>
    </citation>
    <scope>NUCLEOTIDE SEQUENCE [LARGE SCALE GENOMIC DNA]</scope>
    <source>
        <strain evidence="1 2">PO100/5</strain>
    </source>
</reference>
<dbReference type="Gene3D" id="3.40.50.300">
    <property type="entry name" value="P-loop containing nucleotide triphosphate hydrolases"/>
    <property type="match status" value="1"/>
</dbReference>
<dbReference type="InterPro" id="IPR027417">
    <property type="entry name" value="P-loop_NTPase"/>
</dbReference>
<dbReference type="NCBIfam" id="NF005115">
    <property type="entry name" value="PRK06547.1"/>
    <property type="match status" value="1"/>
</dbReference>
<reference evidence="1 2" key="4">
    <citation type="journal article" date="2020" name="PLoS ONE">
        <title>Taxonomic classification of strain PO100/5 shows a broader geographic distribution and genetic markers of the recently described Corynebacterium silvaticum.</title>
        <authorList>
            <person name="Viana M.V.C."/>
            <person name="Profeta R."/>
            <person name="da Silva A.L."/>
            <person name="Hurtado R."/>
            <person name="Cerqueira J.C."/>
            <person name="Ribeiro B.F.S."/>
            <person name="Almeida M.O."/>
            <person name="Morais-Rodrigues F."/>
            <person name="Soares S.C."/>
            <person name="Oliveira M."/>
            <person name="Tavares L."/>
            <person name="Figueiredo H."/>
            <person name="Wattam A.R."/>
            <person name="Barh D."/>
            <person name="Ghosh P."/>
            <person name="Silva A."/>
            <person name="Azevedo V."/>
        </authorList>
    </citation>
    <scope>NUCLEOTIDE SEQUENCE [LARGE SCALE GENOMIC DNA]</scope>
    <source>
        <strain evidence="1 2">PO100/5</strain>
    </source>
</reference>
<dbReference type="GO" id="GO:0016301">
    <property type="term" value="F:kinase activity"/>
    <property type="evidence" value="ECO:0007669"/>
    <property type="project" value="UniProtKB-KW"/>
</dbReference>